<dbReference type="STRING" id="559304.G8YM42"/>
<evidence type="ECO:0000256" key="1">
    <source>
        <dbReference type="SAM" id="MobiDB-lite"/>
    </source>
</evidence>
<feature type="compositionally biased region" description="Polar residues" evidence="1">
    <location>
        <begin position="267"/>
        <end position="281"/>
    </location>
</feature>
<dbReference type="Gene3D" id="1.25.10.10">
    <property type="entry name" value="Leucine-rich Repeat Variant"/>
    <property type="match status" value="1"/>
</dbReference>
<feature type="domain" description="SCD" evidence="2">
    <location>
        <begin position="316"/>
        <end position="406"/>
    </location>
</feature>
<dbReference type="GO" id="GO:0007062">
    <property type="term" value="P:sister chromatid cohesion"/>
    <property type="evidence" value="ECO:0007669"/>
    <property type="project" value="UniProtKB-ARBA"/>
</dbReference>
<dbReference type="EMBL" id="FO082054">
    <property type="protein sequence ID" value="CCE88438.1"/>
    <property type="molecule type" value="Genomic_DNA"/>
</dbReference>
<dbReference type="InterPro" id="IPR048610">
    <property type="entry name" value="SCC3_C"/>
</dbReference>
<protein>
    <submittedName>
        <fullName evidence="3">Piso0_001943 protein</fullName>
    </submittedName>
</protein>
<name>G8YM42_PICSO</name>
<evidence type="ECO:0000313" key="3">
    <source>
        <dbReference type="EMBL" id="CCE88438.1"/>
    </source>
</evidence>
<dbReference type="AlphaFoldDB" id="G8YM42"/>
<sequence length="1172" mass="134678">MQAIGRRRSKRFALNGTGTYKENSDSEDSASYSEAEESDEEFELSTKKRGKRSVNTENKRRHSSKESVTPKDFEENRYYRALSHPDISVVDLALEWIDEYASHRDEGKEATSLADLINLILRCCGCYCLLQPHDLANIDSAAETVSELAIAFEKQKSHEFPFVSNNKELKFFRKNILEFFSNIVQLSHEKGLLYSAGSDNAEGEDGLDQSSEASSMNKILVWLSCLCTSNIRPLRYVSTVILLELQTKLCEVISNVSNALEKNQRQLSNIKSSKQGRSNRSTQKKKADIIHKNVTMYHKQKEIIKDYFNEITETTFIHRYRDIDPMVRQECLQKLGEWMILYPDFFFQSSYLRYFGWLLSDPSSTVRSEIAKALLKLYKSSSVSDNSMSLGFRQFTERFKSQMIQMIMKDTDFNVKSNLIQVSCELFKIGFLDPSDIEEVTVYFFYIVDNGSSFGLANEEKLKLLLAKFVSMVNEQYTHNEKDHLSLILNAYSCEQFDDTPGKLNFEECLRLKNLINILSSTYKKYNLDKDHKNSTSDQAYDLPLVAKVFRYLSQIPPYLVAWEVIVKHLLLDFSSLKFISKSDKQEKEMSELHELREAIEPQDPLSFTILLNCLCGSLSVILSNKKNTKTAPEFPKADDVLVKLANCFPRIVTKGFSSSNNALLFVHIWNIALSSSTENNICTTYHQIGQLSTYNDISTKILRLCKDHDFMHDRNDTAAIIFDQYFKIILNDQDSDRSEKSKESSLFTTADLRLGIQNLCIGLSAQIKQEIQRIENQIPKGSIEETTAIIASFKSLTASFLKFNTLGSYLNINPYLNDINKEESLLLSLFNEIQNKLNLESYIKTSAKEFLTNFDDLFSIYSVTLDTVLVCYSWKLEELVSSTKELVNMQGTNDIELIFVDLNPILQHIQTFFGKVSNMVKYAFAYFGSSHFNLEANQESLLLSKLKLLRTLFAAKFIDLLVSIKIFYIKFKDNNGFTNFESFFTSNSEVMKLIENKLPDATQKMLLDVFLDKEAKVAKFNGLDLDRFDDEDVNFEEIQDEEKIEGAFSDDLSDSEKDDNVSKIEAKKILSLSINEKKRETINWNLEKDMCVYAIKLLSLVQIHMVDKFVFKRLRLNYEKMGALFQQIIEQNIKQLNDTNANMNDEDSSVSSYENATKEPSTDPTQYSNLE</sequence>
<dbReference type="InParanoid" id="G8YM42"/>
<feature type="compositionally biased region" description="Polar residues" evidence="1">
    <location>
        <begin position="1163"/>
        <end position="1172"/>
    </location>
</feature>
<gene>
    <name evidence="3" type="primary">Piso0_001943</name>
    <name evidence="3" type="ORF">GNLVRS01_PISO0F01303g</name>
</gene>
<dbReference type="FunCoup" id="G8YM42">
    <property type="interactions" value="374"/>
</dbReference>
<feature type="compositionally biased region" description="Polar residues" evidence="1">
    <location>
        <begin position="1140"/>
        <end position="1156"/>
    </location>
</feature>
<dbReference type="Pfam" id="PF21581">
    <property type="entry name" value="SCD"/>
    <property type="match status" value="1"/>
</dbReference>
<dbReference type="PANTHER" id="PTHR11199:SF0">
    <property type="entry name" value="LD34181P-RELATED"/>
    <property type="match status" value="1"/>
</dbReference>
<dbReference type="PANTHER" id="PTHR11199">
    <property type="entry name" value="STROMAL ANTIGEN"/>
    <property type="match status" value="1"/>
</dbReference>
<dbReference type="GO" id="GO:0005634">
    <property type="term" value="C:nucleus"/>
    <property type="evidence" value="ECO:0007669"/>
    <property type="project" value="TreeGrafter"/>
</dbReference>
<evidence type="ECO:0000259" key="2">
    <source>
        <dbReference type="PROSITE" id="PS51425"/>
    </source>
</evidence>
<dbReference type="InterPro" id="IPR020839">
    <property type="entry name" value="SCD"/>
</dbReference>
<dbReference type="InterPro" id="IPR013721">
    <property type="entry name" value="STAG"/>
</dbReference>
<dbReference type="InterPro" id="IPR016024">
    <property type="entry name" value="ARM-type_fold"/>
</dbReference>
<organism evidence="3 4">
    <name type="scientific">Pichia sorbitophila (strain ATCC MYA-4447 / BCRC 22081 / CBS 7064 / NBRC 10061 / NRRL Y-12695)</name>
    <name type="common">Hybrid yeast</name>
    <dbReference type="NCBI Taxonomy" id="559304"/>
    <lineage>
        <taxon>Eukaryota</taxon>
        <taxon>Fungi</taxon>
        <taxon>Dikarya</taxon>
        <taxon>Ascomycota</taxon>
        <taxon>Saccharomycotina</taxon>
        <taxon>Pichiomycetes</taxon>
        <taxon>Debaryomycetaceae</taxon>
        <taxon>Millerozyma</taxon>
    </lineage>
</organism>
<feature type="region of interest" description="Disordered" evidence="1">
    <location>
        <begin position="1140"/>
        <end position="1172"/>
    </location>
</feature>
<dbReference type="GO" id="GO:0000785">
    <property type="term" value="C:chromatin"/>
    <property type="evidence" value="ECO:0007669"/>
    <property type="project" value="TreeGrafter"/>
</dbReference>
<accession>G8YM42</accession>
<dbReference type="PROSITE" id="PS51425">
    <property type="entry name" value="SCD"/>
    <property type="match status" value="1"/>
</dbReference>
<dbReference type="GO" id="GO:0008278">
    <property type="term" value="C:cohesin complex"/>
    <property type="evidence" value="ECO:0007669"/>
    <property type="project" value="TreeGrafter"/>
</dbReference>
<dbReference type="OrthoDB" id="498590at2759"/>
<feature type="region of interest" description="Disordered" evidence="1">
    <location>
        <begin position="267"/>
        <end position="286"/>
    </location>
</feature>
<proteinExistence type="predicted"/>
<reference evidence="3 4" key="1">
    <citation type="journal article" date="2012" name="G3 (Bethesda)">
        <title>Pichia sorbitophila, an interspecies yeast hybrid reveals early steps of genome resolution following polyploidization.</title>
        <authorList>
            <person name="Leh Louis V."/>
            <person name="Despons L."/>
            <person name="Friedrich A."/>
            <person name="Martin T."/>
            <person name="Durrens P."/>
            <person name="Casaregola S."/>
            <person name="Neuveglise C."/>
            <person name="Fairhead C."/>
            <person name="Marck C."/>
            <person name="Cruz J.A."/>
            <person name="Straub M.L."/>
            <person name="Kugler V."/>
            <person name="Sacerdot C."/>
            <person name="Uzunov Z."/>
            <person name="Thierry A."/>
            <person name="Weiss S."/>
            <person name="Bleykasten C."/>
            <person name="De Montigny J."/>
            <person name="Jacques N."/>
            <person name="Jung P."/>
            <person name="Lemaire M."/>
            <person name="Mallet S."/>
            <person name="Morel G."/>
            <person name="Richard G.F."/>
            <person name="Sarkar A."/>
            <person name="Savel G."/>
            <person name="Schacherer J."/>
            <person name="Seret M.L."/>
            <person name="Talla E."/>
            <person name="Samson G."/>
            <person name="Jubin C."/>
            <person name="Poulain J."/>
            <person name="Vacherie B."/>
            <person name="Barbe V."/>
            <person name="Pelletier E."/>
            <person name="Sherman D.J."/>
            <person name="Westhof E."/>
            <person name="Weissenbach J."/>
            <person name="Baret P.V."/>
            <person name="Wincker P."/>
            <person name="Gaillardin C."/>
            <person name="Dujon B."/>
            <person name="Souciet J.L."/>
        </authorList>
    </citation>
    <scope>NUCLEOTIDE SEQUENCE [LARGE SCALE GENOMIC DNA]</scope>
    <source>
        <strain evidence="4">ATCC MYA-4447 / BCRC 22081 / CBS 7064 / NBRC 10061 / NRRL Y-12695</strain>
    </source>
</reference>
<dbReference type="InterPro" id="IPR011989">
    <property type="entry name" value="ARM-like"/>
</dbReference>
<dbReference type="GO" id="GO:0003682">
    <property type="term" value="F:chromatin binding"/>
    <property type="evidence" value="ECO:0007669"/>
    <property type="project" value="TreeGrafter"/>
</dbReference>
<dbReference type="eggNOG" id="KOG2011">
    <property type="taxonomic scope" value="Eukaryota"/>
</dbReference>
<dbReference type="Proteomes" id="UP000005222">
    <property type="component" value="Chromosome F"/>
</dbReference>
<dbReference type="Pfam" id="PF08514">
    <property type="entry name" value="STAG"/>
    <property type="match status" value="1"/>
</dbReference>
<dbReference type="HOGENOM" id="CLU_008263_0_0_1"/>
<feature type="region of interest" description="Disordered" evidence="1">
    <location>
        <begin position="1"/>
        <end position="70"/>
    </location>
</feature>
<keyword evidence="4" id="KW-1185">Reference proteome</keyword>
<dbReference type="SUPFAM" id="SSF48371">
    <property type="entry name" value="ARM repeat"/>
    <property type="match status" value="1"/>
</dbReference>
<evidence type="ECO:0000313" key="4">
    <source>
        <dbReference type="Proteomes" id="UP000005222"/>
    </source>
</evidence>
<feature type="compositionally biased region" description="Basic residues" evidence="1">
    <location>
        <begin position="1"/>
        <end position="11"/>
    </location>
</feature>
<dbReference type="Pfam" id="PF21767">
    <property type="entry name" value="SCC3_C"/>
    <property type="match status" value="1"/>
</dbReference>
<dbReference type="InterPro" id="IPR039662">
    <property type="entry name" value="Cohesin_Scc3/SA"/>
</dbReference>
<feature type="compositionally biased region" description="Acidic residues" evidence="1">
    <location>
        <begin position="34"/>
        <end position="43"/>
    </location>
</feature>